<proteinExistence type="inferred from homology"/>
<dbReference type="SMART" id="SM00220">
    <property type="entry name" value="S_TKc"/>
    <property type="match status" value="1"/>
</dbReference>
<evidence type="ECO:0000256" key="9">
    <source>
        <dbReference type="ARBA" id="ARBA00022777"/>
    </source>
</evidence>
<dbReference type="GO" id="GO:0000226">
    <property type="term" value="P:microtubule cytoskeleton organization"/>
    <property type="evidence" value="ECO:0007669"/>
    <property type="project" value="TreeGrafter"/>
</dbReference>
<keyword evidence="10 16" id="KW-0067">ATP-binding</keyword>
<evidence type="ECO:0000313" key="19">
    <source>
        <dbReference type="EMBL" id="KAG9354032.1"/>
    </source>
</evidence>
<feature type="coiled-coil region" evidence="17">
    <location>
        <begin position="9"/>
        <end position="43"/>
    </location>
</feature>
<evidence type="ECO:0000256" key="15">
    <source>
        <dbReference type="ARBA" id="ARBA00080118"/>
    </source>
</evidence>
<dbReference type="Proteomes" id="UP000824540">
    <property type="component" value="Unassembled WGS sequence"/>
</dbReference>
<comment type="catalytic activity">
    <reaction evidence="13">
        <text>L-seryl-[protein] + ATP = O-phospho-L-seryl-[protein] + ADP + H(+)</text>
        <dbReference type="Rhea" id="RHEA:17989"/>
        <dbReference type="Rhea" id="RHEA-COMP:9863"/>
        <dbReference type="Rhea" id="RHEA-COMP:11604"/>
        <dbReference type="ChEBI" id="CHEBI:15378"/>
        <dbReference type="ChEBI" id="CHEBI:29999"/>
        <dbReference type="ChEBI" id="CHEBI:30616"/>
        <dbReference type="ChEBI" id="CHEBI:83421"/>
        <dbReference type="ChEBI" id="CHEBI:456216"/>
        <dbReference type="EC" id="2.7.11.1"/>
    </reaction>
</comment>
<dbReference type="FunFam" id="3.30.200.20:FF:000003">
    <property type="entry name" value="Non-specific serine/threonine protein kinase"/>
    <property type="match status" value="1"/>
</dbReference>
<dbReference type="GO" id="GO:0046872">
    <property type="term" value="F:metal ion binding"/>
    <property type="evidence" value="ECO:0007669"/>
    <property type="project" value="UniProtKB-KW"/>
</dbReference>
<dbReference type="InterPro" id="IPR049571">
    <property type="entry name" value="NIM1K_STKc"/>
</dbReference>
<dbReference type="PROSITE" id="PS00108">
    <property type="entry name" value="PROTEIN_KINASE_ST"/>
    <property type="match status" value="1"/>
</dbReference>
<keyword evidence="11" id="KW-0460">Magnesium</keyword>
<accession>A0A8T2PRK6</accession>
<evidence type="ECO:0000256" key="13">
    <source>
        <dbReference type="ARBA" id="ARBA00048679"/>
    </source>
</evidence>
<comment type="similarity">
    <text evidence="2">Belongs to the protein kinase superfamily. CAMK Ser/Thr protein kinase family.</text>
</comment>
<evidence type="ECO:0000256" key="17">
    <source>
        <dbReference type="SAM" id="Coils"/>
    </source>
</evidence>
<keyword evidence="17" id="KW-0175">Coiled coil</keyword>
<evidence type="ECO:0000256" key="4">
    <source>
        <dbReference type="ARBA" id="ARBA00022527"/>
    </source>
</evidence>
<keyword evidence="7" id="KW-0479">Metal-binding</keyword>
<dbReference type="GO" id="GO:0035556">
    <property type="term" value="P:intracellular signal transduction"/>
    <property type="evidence" value="ECO:0007669"/>
    <property type="project" value="TreeGrafter"/>
</dbReference>
<feature type="domain" description="Protein kinase" evidence="18">
    <location>
        <begin position="219"/>
        <end position="470"/>
    </location>
</feature>
<name>A0A8T2PRK6_9TELE</name>
<dbReference type="EMBL" id="JAFBMS010000003">
    <property type="protein sequence ID" value="KAG9354032.1"/>
    <property type="molecule type" value="Genomic_DNA"/>
</dbReference>
<comment type="cofactor">
    <cofactor evidence="1">
        <name>Mg(2+)</name>
        <dbReference type="ChEBI" id="CHEBI:18420"/>
    </cofactor>
</comment>
<evidence type="ECO:0000256" key="10">
    <source>
        <dbReference type="ARBA" id="ARBA00022840"/>
    </source>
</evidence>
<protein>
    <recommendedName>
        <fullName evidence="14">Serine/threonine-protein kinase NIM1</fullName>
        <ecNumber evidence="3">2.7.11.1</ecNumber>
    </recommendedName>
    <alternativeName>
        <fullName evidence="15">NIM1 serine/threonine-protein kinase</fullName>
    </alternativeName>
</protein>
<dbReference type="Gene3D" id="1.10.510.10">
    <property type="entry name" value="Transferase(Phosphotransferase) domain 1"/>
    <property type="match status" value="1"/>
</dbReference>
<evidence type="ECO:0000313" key="20">
    <source>
        <dbReference type="Proteomes" id="UP000824540"/>
    </source>
</evidence>
<dbReference type="PROSITE" id="PS50011">
    <property type="entry name" value="PROTEIN_KINASE_DOM"/>
    <property type="match status" value="1"/>
</dbReference>
<evidence type="ECO:0000256" key="1">
    <source>
        <dbReference type="ARBA" id="ARBA00001946"/>
    </source>
</evidence>
<evidence type="ECO:0000256" key="7">
    <source>
        <dbReference type="ARBA" id="ARBA00022723"/>
    </source>
</evidence>
<evidence type="ECO:0000256" key="12">
    <source>
        <dbReference type="ARBA" id="ARBA00047899"/>
    </source>
</evidence>
<evidence type="ECO:0000256" key="16">
    <source>
        <dbReference type="PROSITE-ProRule" id="PRU10141"/>
    </source>
</evidence>
<keyword evidence="5" id="KW-0597">Phosphoprotein</keyword>
<evidence type="ECO:0000256" key="6">
    <source>
        <dbReference type="ARBA" id="ARBA00022679"/>
    </source>
</evidence>
<comment type="caution">
    <text evidence="19">The sequence shown here is derived from an EMBL/GenBank/DDBJ whole genome shotgun (WGS) entry which is preliminary data.</text>
</comment>
<keyword evidence="6" id="KW-0808">Transferase</keyword>
<dbReference type="GO" id="GO:0005737">
    <property type="term" value="C:cytoplasm"/>
    <property type="evidence" value="ECO:0007669"/>
    <property type="project" value="TreeGrafter"/>
</dbReference>
<dbReference type="CDD" id="cd14075">
    <property type="entry name" value="STKc_NIM1"/>
    <property type="match status" value="1"/>
</dbReference>
<dbReference type="PROSITE" id="PS00107">
    <property type="entry name" value="PROTEIN_KINASE_ATP"/>
    <property type="match status" value="1"/>
</dbReference>
<dbReference type="SUPFAM" id="SSF56112">
    <property type="entry name" value="Protein kinase-like (PK-like)"/>
    <property type="match status" value="1"/>
</dbReference>
<keyword evidence="4" id="KW-0723">Serine/threonine-protein kinase</keyword>
<feature type="binding site" evidence="16">
    <location>
        <position position="248"/>
    </location>
    <ligand>
        <name>ATP</name>
        <dbReference type="ChEBI" id="CHEBI:30616"/>
    </ligand>
</feature>
<dbReference type="GO" id="GO:0050321">
    <property type="term" value="F:tau-protein kinase activity"/>
    <property type="evidence" value="ECO:0007669"/>
    <property type="project" value="TreeGrafter"/>
</dbReference>
<keyword evidence="8 16" id="KW-0547">Nucleotide-binding</keyword>
<evidence type="ECO:0000259" key="18">
    <source>
        <dbReference type="PROSITE" id="PS50011"/>
    </source>
</evidence>
<evidence type="ECO:0000256" key="3">
    <source>
        <dbReference type="ARBA" id="ARBA00012513"/>
    </source>
</evidence>
<dbReference type="InterPro" id="IPR000719">
    <property type="entry name" value="Prot_kinase_dom"/>
</dbReference>
<evidence type="ECO:0000256" key="5">
    <source>
        <dbReference type="ARBA" id="ARBA00022553"/>
    </source>
</evidence>
<reference evidence="19" key="1">
    <citation type="thesis" date="2021" institute="BYU ScholarsArchive" country="Provo, UT, USA">
        <title>Applications of and Algorithms for Genome Assembly and Genomic Analyses with an Emphasis on Marine Teleosts.</title>
        <authorList>
            <person name="Pickett B.D."/>
        </authorList>
    </citation>
    <scope>NUCLEOTIDE SEQUENCE</scope>
    <source>
        <strain evidence="19">HI-2016</strain>
    </source>
</reference>
<dbReference type="AlphaFoldDB" id="A0A8T2PRK6"/>
<dbReference type="InterPro" id="IPR011009">
    <property type="entry name" value="Kinase-like_dom_sf"/>
</dbReference>
<dbReference type="InterPro" id="IPR017441">
    <property type="entry name" value="Protein_kinase_ATP_BS"/>
</dbReference>
<dbReference type="Pfam" id="PF00069">
    <property type="entry name" value="Pkinase"/>
    <property type="match status" value="1"/>
</dbReference>
<dbReference type="PANTHER" id="PTHR24346:SF35">
    <property type="entry name" value="SERINE_THREONINE-PROTEIN KINASE NIM1-LIKE"/>
    <property type="match status" value="1"/>
</dbReference>
<dbReference type="PANTHER" id="PTHR24346">
    <property type="entry name" value="MAP/MICROTUBULE AFFINITY-REGULATING KINASE"/>
    <property type="match status" value="1"/>
</dbReference>
<dbReference type="InterPro" id="IPR008271">
    <property type="entry name" value="Ser/Thr_kinase_AS"/>
</dbReference>
<keyword evidence="20" id="KW-1185">Reference proteome</keyword>
<gene>
    <name evidence="19" type="ORF">JZ751_012156</name>
</gene>
<organism evidence="19 20">
    <name type="scientific">Albula glossodonta</name>
    <name type="common">roundjaw bonefish</name>
    <dbReference type="NCBI Taxonomy" id="121402"/>
    <lineage>
        <taxon>Eukaryota</taxon>
        <taxon>Metazoa</taxon>
        <taxon>Chordata</taxon>
        <taxon>Craniata</taxon>
        <taxon>Vertebrata</taxon>
        <taxon>Euteleostomi</taxon>
        <taxon>Actinopterygii</taxon>
        <taxon>Neopterygii</taxon>
        <taxon>Teleostei</taxon>
        <taxon>Albuliformes</taxon>
        <taxon>Albulidae</taxon>
        <taxon>Albula</taxon>
    </lineage>
</organism>
<evidence type="ECO:0000256" key="2">
    <source>
        <dbReference type="ARBA" id="ARBA00006692"/>
    </source>
</evidence>
<evidence type="ECO:0000256" key="11">
    <source>
        <dbReference type="ARBA" id="ARBA00022842"/>
    </source>
</evidence>
<dbReference type="GO" id="GO:0005524">
    <property type="term" value="F:ATP binding"/>
    <property type="evidence" value="ECO:0007669"/>
    <property type="project" value="UniProtKB-UniRule"/>
</dbReference>
<evidence type="ECO:0000256" key="8">
    <source>
        <dbReference type="ARBA" id="ARBA00022741"/>
    </source>
</evidence>
<dbReference type="EC" id="2.7.11.1" evidence="3"/>
<keyword evidence="9" id="KW-0418">Kinase</keyword>
<dbReference type="OrthoDB" id="193931at2759"/>
<sequence length="581" mass="65912">MRKSAVVDLDKLIEDFSVLEQKMTDLKGKNSLLEMRLDEAKRLMTLTQTKEKYLREDLRSSTVLSSIGHVFDWQFSAKMARAQSTTVKPQQPVGSCPLPQNIYKRRSREPVDSEFGRVLCYLRVVQDEQSRDRWSWSKLQEVLLYQMNPVCAAAYINRESALVGYSHTHRRCQASSDHRKDEGGQPSRPLTPLQRVNLAMCQDEKTIRELAIGRRLGLYKVRGEIGSGNFATVKLGIHVLTADKVAIKVLDKTRLDLKTQQLLSQEISCMERLHHPNVIRLYEVVETLSRLHLVMEYAAGGELYTKISTEGKLSDAYSKIVFSQIVSAVKHMHENNIIHRDLKAENVFYTSSGCVKVGDFGFSTMCQREQSLSTFCGSPPYAAPELFRDQQYMGAPVDVWALGVLLFFMVTGTMPFRADTVPRLKRCILAGAYAIPPFVPLPCQRLIRGILQPLPGDRCTVDQMIGCEWLLPVRLTRPIGPFRLDPLALVEAPQCELTEDELEVKGAMEALGVTTEHIRNNCDKTCRSTVTGVYRILLHRVHKRRGLEAPPTVLLPVIDPRKDRIRAYRHLCHTSQFCTIT</sequence>
<evidence type="ECO:0000256" key="14">
    <source>
        <dbReference type="ARBA" id="ARBA00069491"/>
    </source>
</evidence>
<dbReference type="FunFam" id="1.10.510.10:FF:000346">
    <property type="entry name" value="Serine/threonine-protein kinase NIM1"/>
    <property type="match status" value="1"/>
</dbReference>
<comment type="catalytic activity">
    <reaction evidence="12">
        <text>L-threonyl-[protein] + ATP = O-phospho-L-threonyl-[protein] + ADP + H(+)</text>
        <dbReference type="Rhea" id="RHEA:46608"/>
        <dbReference type="Rhea" id="RHEA-COMP:11060"/>
        <dbReference type="Rhea" id="RHEA-COMP:11605"/>
        <dbReference type="ChEBI" id="CHEBI:15378"/>
        <dbReference type="ChEBI" id="CHEBI:30013"/>
        <dbReference type="ChEBI" id="CHEBI:30616"/>
        <dbReference type="ChEBI" id="CHEBI:61977"/>
        <dbReference type="ChEBI" id="CHEBI:456216"/>
        <dbReference type="EC" id="2.7.11.1"/>
    </reaction>
</comment>